<sequence>MTMFNNNNYLPDLNHYPPTGQLSPPAPNFPPQEPVPPVQTGFGVVRTSGNFRFLSPTQVTCGPQWAPPTCNMGLVSAPGMGASWQHSVPSTMPWANPTAPHFNAQSTPSHSQTLPVYSMQMTVTRPQTTMIQTSPKPSLLPRPMKRHLQPTPAELTDGPSSKRYLSEKMAACFKQLQISPLEEQNGSNSFNVSDSGDPGFTWTADKGWQRFREVEKRLEVDLQLVEDASMAVEDKLGCVELPQQQEECVLTIPLELKKEANKCHTVLPEAIVKSITNPCTDLVLYTPPEEVIASSLTELSTSSSSHVTSASSSNASAVDSQAATVTSWPQNSSSDTFMFHSGSKPL</sequence>
<dbReference type="InterPro" id="IPR031630">
    <property type="entry name" value="CCDC117"/>
</dbReference>
<proteinExistence type="predicted"/>
<reference evidence="2 3" key="1">
    <citation type="submission" date="2024-02" db="EMBL/GenBank/DDBJ databases">
        <title>Chromosome-scale genome assembly of the rough periwinkle Littorina saxatilis.</title>
        <authorList>
            <person name="De Jode A."/>
            <person name="Faria R."/>
            <person name="Formenti G."/>
            <person name="Sims Y."/>
            <person name="Smith T.P."/>
            <person name="Tracey A."/>
            <person name="Wood J.M.D."/>
            <person name="Zagrodzka Z.B."/>
            <person name="Johannesson K."/>
            <person name="Butlin R.K."/>
            <person name="Leder E.H."/>
        </authorList>
    </citation>
    <scope>NUCLEOTIDE SEQUENCE [LARGE SCALE GENOMIC DNA]</scope>
    <source>
        <strain evidence="2">Snail1</strain>
        <tissue evidence="2">Muscle</tissue>
    </source>
</reference>
<comment type="caution">
    <text evidence="2">The sequence shown here is derived from an EMBL/GenBank/DDBJ whole genome shotgun (WGS) entry which is preliminary data.</text>
</comment>
<feature type="region of interest" description="Disordered" evidence="1">
    <location>
        <begin position="10"/>
        <end position="33"/>
    </location>
</feature>
<feature type="compositionally biased region" description="Polar residues" evidence="1">
    <location>
        <begin position="324"/>
        <end position="336"/>
    </location>
</feature>
<evidence type="ECO:0000313" key="2">
    <source>
        <dbReference type="EMBL" id="KAK7087755.1"/>
    </source>
</evidence>
<feature type="region of interest" description="Disordered" evidence="1">
    <location>
        <begin position="303"/>
        <end position="346"/>
    </location>
</feature>
<feature type="compositionally biased region" description="Low complexity" evidence="1">
    <location>
        <begin position="303"/>
        <end position="323"/>
    </location>
</feature>
<evidence type="ECO:0000313" key="3">
    <source>
        <dbReference type="Proteomes" id="UP001374579"/>
    </source>
</evidence>
<feature type="compositionally biased region" description="Pro residues" evidence="1">
    <location>
        <begin position="24"/>
        <end position="33"/>
    </location>
</feature>
<organism evidence="2 3">
    <name type="scientific">Littorina saxatilis</name>
    <dbReference type="NCBI Taxonomy" id="31220"/>
    <lineage>
        <taxon>Eukaryota</taxon>
        <taxon>Metazoa</taxon>
        <taxon>Spiralia</taxon>
        <taxon>Lophotrochozoa</taxon>
        <taxon>Mollusca</taxon>
        <taxon>Gastropoda</taxon>
        <taxon>Caenogastropoda</taxon>
        <taxon>Littorinimorpha</taxon>
        <taxon>Littorinoidea</taxon>
        <taxon>Littorinidae</taxon>
        <taxon>Littorina</taxon>
    </lineage>
</organism>
<accession>A0AAN9FY94</accession>
<evidence type="ECO:0000256" key="1">
    <source>
        <dbReference type="SAM" id="MobiDB-lite"/>
    </source>
</evidence>
<gene>
    <name evidence="2" type="ORF">V1264_021764</name>
</gene>
<dbReference type="AlphaFoldDB" id="A0AAN9FY94"/>
<keyword evidence="3" id="KW-1185">Reference proteome</keyword>
<dbReference type="Proteomes" id="UP001374579">
    <property type="component" value="Unassembled WGS sequence"/>
</dbReference>
<dbReference type="EMBL" id="JBAMIC010004070">
    <property type="protein sequence ID" value="KAK7087755.1"/>
    <property type="molecule type" value="Genomic_DNA"/>
</dbReference>
<protein>
    <submittedName>
        <fullName evidence="2">Uncharacterized protein</fullName>
    </submittedName>
</protein>
<dbReference type="Pfam" id="PF15810">
    <property type="entry name" value="CCDC117"/>
    <property type="match status" value="1"/>
</dbReference>
<name>A0AAN9FY94_9CAEN</name>